<protein>
    <submittedName>
        <fullName evidence="1">Uncharacterized protein</fullName>
    </submittedName>
</protein>
<proteinExistence type="predicted"/>
<comment type="caution">
    <text evidence="1">The sequence shown here is derived from an EMBL/GenBank/DDBJ whole genome shotgun (WGS) entry which is preliminary data.</text>
</comment>
<dbReference type="AlphaFoldDB" id="A0AAJ0FI23"/>
<evidence type="ECO:0000313" key="2">
    <source>
        <dbReference type="Proteomes" id="UP001244011"/>
    </source>
</evidence>
<sequence length="77" mass="9024">SHLEAHTHPLDSVLDEEWKWPFSKFGYKTANVLFTNLHLEFNCIKITIQDPCTWYNNVCGVARSAENKEEFLVQLKQ</sequence>
<evidence type="ECO:0000313" key="1">
    <source>
        <dbReference type="EMBL" id="KAK1761685.1"/>
    </source>
</evidence>
<dbReference type="Proteomes" id="UP001244011">
    <property type="component" value="Unassembled WGS sequence"/>
</dbReference>
<feature type="non-terminal residue" evidence="1">
    <location>
        <position position="1"/>
    </location>
</feature>
<dbReference type="RefSeq" id="XP_060277898.1">
    <property type="nucleotide sequence ID" value="XM_060425099.1"/>
</dbReference>
<reference evidence="1" key="1">
    <citation type="submission" date="2023-06" db="EMBL/GenBank/DDBJ databases">
        <title>Genome-scale phylogeny and comparative genomics of the fungal order Sordariales.</title>
        <authorList>
            <consortium name="Lawrence Berkeley National Laboratory"/>
            <person name="Hensen N."/>
            <person name="Bonometti L."/>
            <person name="Westerberg I."/>
            <person name="Brannstrom I.O."/>
            <person name="Guillou S."/>
            <person name="Cros-Aarteil S."/>
            <person name="Calhoun S."/>
            <person name="Haridas S."/>
            <person name="Kuo A."/>
            <person name="Mondo S."/>
            <person name="Pangilinan J."/>
            <person name="Riley R."/>
            <person name="Labutti K."/>
            <person name="Andreopoulos B."/>
            <person name="Lipzen A."/>
            <person name="Chen C."/>
            <person name="Yanf M."/>
            <person name="Daum C."/>
            <person name="Ng V."/>
            <person name="Clum A."/>
            <person name="Steindorff A."/>
            <person name="Ohm R."/>
            <person name="Martin F."/>
            <person name="Silar P."/>
            <person name="Natvig D."/>
            <person name="Lalanne C."/>
            <person name="Gautier V."/>
            <person name="Ament-Velasquez S.L."/>
            <person name="Kruys A."/>
            <person name="Hutchinson M.I."/>
            <person name="Powell A.J."/>
            <person name="Barry K."/>
            <person name="Miller A.N."/>
            <person name="Grigoriev I.V."/>
            <person name="Debuchy R."/>
            <person name="Gladieux P."/>
            <person name="Thoren M.H."/>
            <person name="Johannesson H."/>
        </authorList>
    </citation>
    <scope>NUCLEOTIDE SEQUENCE</scope>
    <source>
        <strain evidence="1">8032-3</strain>
    </source>
</reference>
<dbReference type="GeneID" id="85308286"/>
<accession>A0AAJ0FI23</accession>
<gene>
    <name evidence="1" type="ORF">QBC33DRAFT_462882</name>
</gene>
<keyword evidence="2" id="KW-1185">Reference proteome</keyword>
<dbReference type="EMBL" id="MU839056">
    <property type="protein sequence ID" value="KAK1761685.1"/>
    <property type="molecule type" value="Genomic_DNA"/>
</dbReference>
<organism evidence="1 2">
    <name type="scientific">Phialemonium atrogriseum</name>
    <dbReference type="NCBI Taxonomy" id="1093897"/>
    <lineage>
        <taxon>Eukaryota</taxon>
        <taxon>Fungi</taxon>
        <taxon>Dikarya</taxon>
        <taxon>Ascomycota</taxon>
        <taxon>Pezizomycotina</taxon>
        <taxon>Sordariomycetes</taxon>
        <taxon>Sordariomycetidae</taxon>
        <taxon>Cephalothecales</taxon>
        <taxon>Cephalothecaceae</taxon>
        <taxon>Phialemonium</taxon>
    </lineage>
</organism>
<name>A0AAJ0FI23_9PEZI</name>